<sequence>MAKHIEEEANELQARIGEHQKFLNQFETKRYLYGRHANDLKAHSQEVIDLYQQAITANRDMADMVRGTGH</sequence>
<accession>A0A177NSM7</accession>
<dbReference type="EMBL" id="LUUI01000023">
    <property type="protein sequence ID" value="OAI20995.1"/>
    <property type="molecule type" value="Genomic_DNA"/>
</dbReference>
<gene>
    <name evidence="1" type="ORF">A1359_19925</name>
</gene>
<comment type="caution">
    <text evidence="1">The sequence shown here is derived from an EMBL/GenBank/DDBJ whole genome shotgun (WGS) entry which is preliminary data.</text>
</comment>
<keyword evidence="2" id="KW-1185">Reference proteome</keyword>
<proteinExistence type="predicted"/>
<dbReference type="OrthoDB" id="5571128at2"/>
<dbReference type="Proteomes" id="UP000078476">
    <property type="component" value="Unassembled WGS sequence"/>
</dbReference>
<protein>
    <submittedName>
        <fullName evidence="1">Uncharacterized protein</fullName>
    </submittedName>
</protein>
<name>A0A177NSM7_9GAMM</name>
<reference evidence="1 2" key="1">
    <citation type="submission" date="2016-03" db="EMBL/GenBank/DDBJ databases">
        <authorList>
            <person name="Ploux O."/>
        </authorList>
    </citation>
    <scope>NUCLEOTIDE SEQUENCE [LARGE SCALE GENOMIC DNA]</scope>
    <source>
        <strain evidence="1 2">R-45370</strain>
    </source>
</reference>
<evidence type="ECO:0000313" key="2">
    <source>
        <dbReference type="Proteomes" id="UP000078476"/>
    </source>
</evidence>
<evidence type="ECO:0000313" key="1">
    <source>
        <dbReference type="EMBL" id="OAI20995.1"/>
    </source>
</evidence>
<organism evidence="1 2">
    <name type="scientific">Methylomonas lenta</name>
    <dbReference type="NCBI Taxonomy" id="980561"/>
    <lineage>
        <taxon>Bacteria</taxon>
        <taxon>Pseudomonadati</taxon>
        <taxon>Pseudomonadota</taxon>
        <taxon>Gammaproteobacteria</taxon>
        <taxon>Methylococcales</taxon>
        <taxon>Methylococcaceae</taxon>
        <taxon>Methylomonas</taxon>
    </lineage>
</organism>
<dbReference type="AlphaFoldDB" id="A0A177NSM7"/>
<dbReference type="RefSeq" id="WP_051954175.1">
    <property type="nucleotide sequence ID" value="NZ_LUUI01000023.1"/>
</dbReference>